<dbReference type="STRING" id="1437059.A6A05_05820"/>
<evidence type="ECO:0000313" key="3">
    <source>
        <dbReference type="Proteomes" id="UP000078543"/>
    </source>
</evidence>
<dbReference type="InterPro" id="IPR041685">
    <property type="entry name" value="AAA_GajA/Old/RecF-like"/>
</dbReference>
<reference evidence="2 3" key="1">
    <citation type="submission" date="2016-04" db="EMBL/GenBank/DDBJ databases">
        <title>Draft genome sequence of freshwater magnetotactic bacteria Magnetospirillum marisnigri SP-1 and Magnetospirillum moscoviense BB-1.</title>
        <authorList>
            <person name="Koziaeva V."/>
            <person name="Dziuba M.V."/>
            <person name="Ivanov T.M."/>
            <person name="Kuznetsov B."/>
            <person name="Grouzdev D.S."/>
        </authorList>
    </citation>
    <scope>NUCLEOTIDE SEQUENCE [LARGE SCALE GENOMIC DNA]</scope>
    <source>
        <strain evidence="2 3">BB-1</strain>
    </source>
</reference>
<feature type="domain" description="Endonuclease GajA/Old nuclease/RecF-like AAA" evidence="1">
    <location>
        <begin position="56"/>
        <end position="150"/>
    </location>
</feature>
<dbReference type="InterPro" id="IPR027417">
    <property type="entry name" value="P-loop_NTPase"/>
</dbReference>
<gene>
    <name evidence="2" type="ORF">A6A05_05820</name>
</gene>
<sequence>MDVASQQQPQRQAQLKREDNILIPASGLTQDTIQSFWDRITLTEAEDDIDQALQLLDPTIQRVSLTSTGPVVKLKGAPAPVPLRRLGEGMGRLFALALGMVNAKGGVMLIDEIETGLHRDTQARMWPFLFTLARRLNVQLFATTHSWDCIATFAEAAKETPDEVALVRLERFEDDIRAVRYDEGELLVASAQGIEVR</sequence>
<comment type="caution">
    <text evidence="2">The sequence shown here is derived from an EMBL/GenBank/DDBJ whole genome shotgun (WGS) entry which is preliminary data.</text>
</comment>
<evidence type="ECO:0000259" key="1">
    <source>
        <dbReference type="Pfam" id="PF13175"/>
    </source>
</evidence>
<dbReference type="Pfam" id="PF13175">
    <property type="entry name" value="AAA_15"/>
    <property type="match status" value="1"/>
</dbReference>
<protein>
    <recommendedName>
        <fullName evidence="1">Endonuclease GajA/Old nuclease/RecF-like AAA domain-containing protein</fullName>
    </recommendedName>
</protein>
<dbReference type="Gene3D" id="3.40.50.300">
    <property type="entry name" value="P-loop containing nucleotide triphosphate hydrolases"/>
    <property type="match status" value="1"/>
</dbReference>
<keyword evidence="3" id="KW-1185">Reference proteome</keyword>
<dbReference type="Proteomes" id="UP000078543">
    <property type="component" value="Unassembled WGS sequence"/>
</dbReference>
<organism evidence="2 3">
    <name type="scientific">Magnetospirillum moscoviense</name>
    <dbReference type="NCBI Taxonomy" id="1437059"/>
    <lineage>
        <taxon>Bacteria</taxon>
        <taxon>Pseudomonadati</taxon>
        <taxon>Pseudomonadota</taxon>
        <taxon>Alphaproteobacteria</taxon>
        <taxon>Rhodospirillales</taxon>
        <taxon>Rhodospirillaceae</taxon>
        <taxon>Magnetospirillum</taxon>
    </lineage>
</organism>
<dbReference type="EMBL" id="LWQU01000022">
    <property type="protein sequence ID" value="OAN65474.1"/>
    <property type="molecule type" value="Genomic_DNA"/>
</dbReference>
<accession>A0A178N1W6</accession>
<proteinExistence type="predicted"/>
<dbReference type="SUPFAM" id="SSF52540">
    <property type="entry name" value="P-loop containing nucleoside triphosphate hydrolases"/>
    <property type="match status" value="1"/>
</dbReference>
<dbReference type="AlphaFoldDB" id="A0A178N1W6"/>
<dbReference type="PANTHER" id="PTHR43581">
    <property type="entry name" value="ATP/GTP PHOSPHATASE"/>
    <property type="match status" value="1"/>
</dbReference>
<dbReference type="PANTHER" id="PTHR43581:SF4">
    <property type="entry name" value="ATP_GTP PHOSPHATASE"/>
    <property type="match status" value="1"/>
</dbReference>
<name>A0A178N1W6_9PROT</name>
<evidence type="ECO:0000313" key="2">
    <source>
        <dbReference type="EMBL" id="OAN65474.1"/>
    </source>
</evidence>
<dbReference type="InterPro" id="IPR051396">
    <property type="entry name" value="Bact_Antivir_Def_Nuclease"/>
</dbReference>